<comment type="caution">
    <text evidence="1">The sequence shown here is derived from an EMBL/GenBank/DDBJ whole genome shotgun (WGS) entry which is preliminary data.</text>
</comment>
<dbReference type="Proteomes" id="UP001529340">
    <property type="component" value="Unassembled WGS sequence"/>
</dbReference>
<dbReference type="EMBL" id="JAUDCG010000007">
    <property type="protein sequence ID" value="MDM8156479.1"/>
    <property type="molecule type" value="Genomic_DNA"/>
</dbReference>
<keyword evidence="1" id="KW-0645">Protease</keyword>
<evidence type="ECO:0000313" key="1">
    <source>
        <dbReference type="EMBL" id="MDM8156479.1"/>
    </source>
</evidence>
<keyword evidence="1" id="KW-0224">Dipeptidase</keyword>
<reference evidence="1" key="1">
    <citation type="submission" date="2023-06" db="EMBL/GenBank/DDBJ databases">
        <title>Identification and characterization of horizontal gene transfer across gut microbiota members of farm animals based on homology search.</title>
        <authorList>
            <person name="Schwarzerova J."/>
            <person name="Nykrynova M."/>
            <person name="Jureckova K."/>
            <person name="Cejkova D."/>
            <person name="Rychlik I."/>
        </authorList>
    </citation>
    <scope>NUCLEOTIDE SEQUENCE</scope>
    <source>
        <strain evidence="1">ET39</strain>
    </source>
</reference>
<dbReference type="PANTHER" id="PTHR10443:SF12">
    <property type="entry name" value="DIPEPTIDASE"/>
    <property type="match status" value="1"/>
</dbReference>
<evidence type="ECO:0000313" key="2">
    <source>
        <dbReference type="Proteomes" id="UP001529340"/>
    </source>
</evidence>
<dbReference type="GO" id="GO:0016805">
    <property type="term" value="F:dipeptidase activity"/>
    <property type="evidence" value="ECO:0007669"/>
    <property type="project" value="UniProtKB-KW"/>
</dbReference>
<protein>
    <submittedName>
        <fullName evidence="1">Membrane dipeptidase</fullName>
        <ecNumber evidence="1">3.4.13.-</ecNumber>
    </submittedName>
</protein>
<keyword evidence="2" id="KW-1185">Reference proteome</keyword>
<dbReference type="EC" id="3.4.13.-" evidence="1"/>
<dbReference type="InterPro" id="IPR008257">
    <property type="entry name" value="Pept_M19"/>
</dbReference>
<dbReference type="Gene3D" id="3.20.20.140">
    <property type="entry name" value="Metal-dependent hydrolases"/>
    <property type="match status" value="1"/>
</dbReference>
<gene>
    <name evidence="1" type="ORF">QUV96_02360</name>
</gene>
<dbReference type="RefSeq" id="WP_289606951.1">
    <property type="nucleotide sequence ID" value="NZ_JAUDCG010000007.1"/>
</dbReference>
<reference evidence="1" key="2">
    <citation type="submission" date="2023-06" db="EMBL/GenBank/DDBJ databases">
        <authorList>
            <person name="Zeman M."/>
            <person name="Kubasova T."/>
            <person name="Jahodarova E."/>
            <person name="Nykrynova M."/>
            <person name="Rychlik I."/>
        </authorList>
    </citation>
    <scope>NUCLEOTIDE SEQUENCE</scope>
    <source>
        <strain evidence="1">ET39</strain>
    </source>
</reference>
<dbReference type="SUPFAM" id="SSF51556">
    <property type="entry name" value="Metallo-dependent hydrolases"/>
    <property type="match status" value="1"/>
</dbReference>
<dbReference type="Pfam" id="PF01244">
    <property type="entry name" value="Peptidase_M19"/>
    <property type="match status" value="1"/>
</dbReference>
<dbReference type="InterPro" id="IPR032466">
    <property type="entry name" value="Metal_Hydrolase"/>
</dbReference>
<organism evidence="1 2">
    <name type="scientific">Amedibacillus dolichus</name>
    <dbReference type="NCBI Taxonomy" id="31971"/>
    <lineage>
        <taxon>Bacteria</taxon>
        <taxon>Bacillati</taxon>
        <taxon>Bacillota</taxon>
        <taxon>Erysipelotrichia</taxon>
        <taxon>Erysipelotrichales</taxon>
        <taxon>Erysipelotrichaceae</taxon>
        <taxon>Amedibacillus</taxon>
    </lineage>
</organism>
<proteinExistence type="predicted"/>
<keyword evidence="1" id="KW-0378">Hydrolase</keyword>
<sequence>MKLFDLHADLGHAVLKKKRAGYTDILSSFYTEGLQTGGIKAVCMASYFDGRQDWAQMQEMVLTLREAIDECPAVRLVDDARKIDWTDPYLYAMLSIEGMCGIRENVEEKLDWLYAQGVRLASLCWNERNALACGVLGGNSGLSELGIAAVRHMERIGMRIDVSHANEATFWDIFAHTSGVIIASHSNARALCPHVRNLTQRQMTAIAQRGGIIGAVAAAPFVHPVREHQDFLHYLHQVRWLCESVGCSHVGYGFDFMEYYDGVTDAVQGLERPAQAIHLGNWLEKEKAYQKTAYENAVRVLSF</sequence>
<name>A0ABT7UA28_9FIRM</name>
<dbReference type="PANTHER" id="PTHR10443">
    <property type="entry name" value="MICROSOMAL DIPEPTIDASE"/>
    <property type="match status" value="1"/>
</dbReference>
<accession>A0ABT7UA28</accession>
<dbReference type="PROSITE" id="PS51365">
    <property type="entry name" value="RENAL_DIPEPTIDASE_2"/>
    <property type="match status" value="1"/>
</dbReference>